<feature type="transmembrane region" description="Helical" evidence="8">
    <location>
        <begin position="70"/>
        <end position="97"/>
    </location>
</feature>
<dbReference type="InterPro" id="IPR004841">
    <property type="entry name" value="AA-permease/SLC12A_dom"/>
</dbReference>
<evidence type="ECO:0000256" key="6">
    <source>
        <dbReference type="ARBA" id="ARBA00023136"/>
    </source>
</evidence>
<evidence type="ECO:0000256" key="1">
    <source>
        <dbReference type="ARBA" id="ARBA00004141"/>
    </source>
</evidence>
<sequence length="131" mass="14031">MVFVMQNRTPSRFLRTTRRSKSMSTAGSASGDEAAPHSDDPPSSTLDCPPTVCRLVQTLGTGLFLSSGKAIAHVGSAGALLVYMHVGTICYCMLIFLGEMMCYMPISSGYIHFAERFLDPALGFALGCLLT</sequence>
<proteinExistence type="predicted"/>
<keyword evidence="5 8" id="KW-1133">Transmembrane helix</keyword>
<feature type="compositionally biased region" description="Polar residues" evidence="7">
    <location>
        <begin position="1"/>
        <end position="10"/>
    </location>
</feature>
<keyword evidence="6 8" id="KW-0472">Membrane</keyword>
<dbReference type="AlphaFoldDB" id="A0AAD7GYS5"/>
<evidence type="ECO:0000313" key="11">
    <source>
        <dbReference type="Proteomes" id="UP001221757"/>
    </source>
</evidence>
<evidence type="ECO:0000259" key="9">
    <source>
        <dbReference type="Pfam" id="PF00324"/>
    </source>
</evidence>
<accession>A0AAD7GYS5</accession>
<reference evidence="10" key="1">
    <citation type="submission" date="2023-03" db="EMBL/GenBank/DDBJ databases">
        <title>Massive genome expansion in bonnet fungi (Mycena s.s.) driven by repeated elements and novel gene families across ecological guilds.</title>
        <authorList>
            <consortium name="Lawrence Berkeley National Laboratory"/>
            <person name="Harder C.B."/>
            <person name="Miyauchi S."/>
            <person name="Viragh M."/>
            <person name="Kuo A."/>
            <person name="Thoen E."/>
            <person name="Andreopoulos B."/>
            <person name="Lu D."/>
            <person name="Skrede I."/>
            <person name="Drula E."/>
            <person name="Henrissat B."/>
            <person name="Morin E."/>
            <person name="Kohler A."/>
            <person name="Barry K."/>
            <person name="LaButti K."/>
            <person name="Morin E."/>
            <person name="Salamov A."/>
            <person name="Lipzen A."/>
            <person name="Mereny Z."/>
            <person name="Hegedus B."/>
            <person name="Baldrian P."/>
            <person name="Stursova M."/>
            <person name="Weitz H."/>
            <person name="Taylor A."/>
            <person name="Grigoriev I.V."/>
            <person name="Nagy L.G."/>
            <person name="Martin F."/>
            <person name="Kauserud H."/>
        </authorList>
    </citation>
    <scope>NUCLEOTIDE SEQUENCE</scope>
    <source>
        <strain evidence="10">CBHHK067</strain>
    </source>
</reference>
<name>A0AAD7GYS5_MYCRO</name>
<dbReference type="Proteomes" id="UP001221757">
    <property type="component" value="Unassembled WGS sequence"/>
</dbReference>
<keyword evidence="11" id="KW-1185">Reference proteome</keyword>
<evidence type="ECO:0000256" key="3">
    <source>
        <dbReference type="ARBA" id="ARBA00022692"/>
    </source>
</evidence>
<keyword evidence="2" id="KW-0813">Transport</keyword>
<evidence type="ECO:0000256" key="4">
    <source>
        <dbReference type="ARBA" id="ARBA00022970"/>
    </source>
</evidence>
<feature type="region of interest" description="Disordered" evidence="7">
    <location>
        <begin position="1"/>
        <end position="46"/>
    </location>
</feature>
<evidence type="ECO:0000256" key="2">
    <source>
        <dbReference type="ARBA" id="ARBA00022448"/>
    </source>
</evidence>
<organism evidence="10 11">
    <name type="scientific">Mycena rosella</name>
    <name type="common">Pink bonnet</name>
    <name type="synonym">Agaricus rosellus</name>
    <dbReference type="NCBI Taxonomy" id="1033263"/>
    <lineage>
        <taxon>Eukaryota</taxon>
        <taxon>Fungi</taxon>
        <taxon>Dikarya</taxon>
        <taxon>Basidiomycota</taxon>
        <taxon>Agaricomycotina</taxon>
        <taxon>Agaricomycetes</taxon>
        <taxon>Agaricomycetidae</taxon>
        <taxon>Agaricales</taxon>
        <taxon>Marasmiineae</taxon>
        <taxon>Mycenaceae</taxon>
        <taxon>Mycena</taxon>
    </lineage>
</organism>
<dbReference type="PANTHER" id="PTHR43341:SF1">
    <property type="entry name" value="GENERAL AMINO-ACID PERMEASE GAP1"/>
    <property type="match status" value="1"/>
</dbReference>
<comment type="caution">
    <text evidence="10">The sequence shown here is derived from an EMBL/GenBank/DDBJ whole genome shotgun (WGS) entry which is preliminary data.</text>
</comment>
<keyword evidence="4" id="KW-0029">Amino-acid transport</keyword>
<keyword evidence="3 8" id="KW-0812">Transmembrane</keyword>
<dbReference type="GO" id="GO:0015171">
    <property type="term" value="F:amino acid transmembrane transporter activity"/>
    <property type="evidence" value="ECO:0007669"/>
    <property type="project" value="TreeGrafter"/>
</dbReference>
<dbReference type="EMBL" id="JARKIE010000004">
    <property type="protein sequence ID" value="KAJ7708075.1"/>
    <property type="molecule type" value="Genomic_DNA"/>
</dbReference>
<evidence type="ECO:0000256" key="8">
    <source>
        <dbReference type="SAM" id="Phobius"/>
    </source>
</evidence>
<protein>
    <submittedName>
        <fullName evidence="10">Amino acid permease-domain-containing protein</fullName>
    </submittedName>
</protein>
<evidence type="ECO:0000256" key="7">
    <source>
        <dbReference type="SAM" id="MobiDB-lite"/>
    </source>
</evidence>
<evidence type="ECO:0000256" key="5">
    <source>
        <dbReference type="ARBA" id="ARBA00022989"/>
    </source>
</evidence>
<evidence type="ECO:0000313" key="10">
    <source>
        <dbReference type="EMBL" id="KAJ7708075.1"/>
    </source>
</evidence>
<feature type="domain" description="Amino acid permease/ SLC12A" evidence="9">
    <location>
        <begin position="55"/>
        <end position="129"/>
    </location>
</feature>
<dbReference type="PANTHER" id="PTHR43341">
    <property type="entry name" value="AMINO ACID PERMEASE"/>
    <property type="match status" value="1"/>
</dbReference>
<gene>
    <name evidence="10" type="ORF">B0H17DRAFT_450736</name>
</gene>
<dbReference type="GO" id="GO:0016020">
    <property type="term" value="C:membrane"/>
    <property type="evidence" value="ECO:0007669"/>
    <property type="project" value="UniProtKB-SubCell"/>
</dbReference>
<dbReference type="Pfam" id="PF00324">
    <property type="entry name" value="AA_permease"/>
    <property type="match status" value="1"/>
</dbReference>
<dbReference type="InterPro" id="IPR050524">
    <property type="entry name" value="APC_YAT"/>
</dbReference>
<dbReference type="Gene3D" id="1.20.1740.10">
    <property type="entry name" value="Amino acid/polyamine transporter I"/>
    <property type="match status" value="1"/>
</dbReference>
<comment type="subcellular location">
    <subcellularLocation>
        <location evidence="1">Membrane</location>
        <topology evidence="1">Multi-pass membrane protein</topology>
    </subcellularLocation>
</comment>